<proteinExistence type="inferred from homology"/>
<dbReference type="Proteomes" id="UP000224634">
    <property type="component" value="Unassembled WGS sequence"/>
</dbReference>
<dbReference type="SUPFAM" id="SSF103473">
    <property type="entry name" value="MFS general substrate transporter"/>
    <property type="match status" value="1"/>
</dbReference>
<dbReference type="InterPro" id="IPR020846">
    <property type="entry name" value="MFS_dom"/>
</dbReference>
<dbReference type="PANTHER" id="PTHR11360">
    <property type="entry name" value="MONOCARBOXYLATE TRANSPORTER"/>
    <property type="match status" value="1"/>
</dbReference>
<feature type="transmembrane region" description="Helical" evidence="4">
    <location>
        <begin position="109"/>
        <end position="127"/>
    </location>
</feature>
<keyword evidence="4" id="KW-0472">Membrane</keyword>
<dbReference type="CDD" id="cd17352">
    <property type="entry name" value="MFS_MCT_SLC16"/>
    <property type="match status" value="1"/>
</dbReference>
<sequence>MSQSPIGDAEKTCPPSSAESVKQLQDEDTPLASEWNRRSILTIIGTSCFLFCTLGLVNAFGIFQAYYSETFFTDKSLSAISWFGSFNAFCMFAGAVVTGVLSDIYGPKWIIRAGSVMVLVGLFMTSLCTEYYQFFLAQGLLFGFGVACIFLPAFATTSLYFTKYRALALGITIGGSSLGGVIWPIAIRRLLVEVGFGWAMRTAAFIMVPLLGIGCLTVRLPEHKKRGEKKPKPNMASMKTGAFGLLTCFMFFAAMGLFVPFFFITSYAISIGMDPDMSFYLISILNGTSLFGRVLPGILADRYGRFNVMVLATLFSGIICCCMTAATSMGGIIVIAAAYGFSSGAILSLQGACATQLVDPQTYGAAMGMMMGICSIPSLFGSPIAGELASRYGFLATAEYGGATLLLAAAFAAASRLTQNSKLLAVV</sequence>
<keyword evidence="4" id="KW-0812">Transmembrane</keyword>
<dbReference type="PANTHER" id="PTHR11360:SF250">
    <property type="entry name" value="MFS-TYPE TRANSPORTER AFUA_1G00970"/>
    <property type="match status" value="1"/>
</dbReference>
<feature type="transmembrane region" description="Helical" evidence="4">
    <location>
        <begin position="133"/>
        <end position="154"/>
    </location>
</feature>
<feature type="transmembrane region" description="Helical" evidence="4">
    <location>
        <begin position="361"/>
        <end position="380"/>
    </location>
</feature>
<feature type="domain" description="Major facilitator superfamily (MFS) profile" evidence="5">
    <location>
        <begin position="40"/>
        <end position="427"/>
    </location>
</feature>
<dbReference type="InterPro" id="IPR036259">
    <property type="entry name" value="MFS_trans_sf"/>
</dbReference>
<dbReference type="InterPro" id="IPR050327">
    <property type="entry name" value="Proton-linked_MCT"/>
</dbReference>
<comment type="similarity">
    <text evidence="2">Belongs to the major facilitator superfamily. Monocarboxylate porter (TC 2.A.1.13) family.</text>
</comment>
<evidence type="ECO:0000256" key="4">
    <source>
        <dbReference type="SAM" id="Phobius"/>
    </source>
</evidence>
<feature type="transmembrane region" description="Helical" evidence="4">
    <location>
        <begin position="277"/>
        <end position="296"/>
    </location>
</feature>
<evidence type="ECO:0000256" key="3">
    <source>
        <dbReference type="SAM" id="MobiDB-lite"/>
    </source>
</evidence>
<dbReference type="GO" id="GO:0016020">
    <property type="term" value="C:membrane"/>
    <property type="evidence" value="ECO:0007669"/>
    <property type="project" value="UniProtKB-SubCell"/>
</dbReference>
<evidence type="ECO:0000256" key="2">
    <source>
        <dbReference type="ARBA" id="ARBA00006727"/>
    </source>
</evidence>
<feature type="compositionally biased region" description="Polar residues" evidence="3">
    <location>
        <begin position="14"/>
        <end position="23"/>
    </location>
</feature>
<evidence type="ECO:0000313" key="6">
    <source>
        <dbReference type="EMBL" id="PGH20804.1"/>
    </source>
</evidence>
<dbReference type="Pfam" id="PF07690">
    <property type="entry name" value="MFS_1"/>
    <property type="match status" value="1"/>
</dbReference>
<gene>
    <name evidence="6" type="ORF">AJ80_03431</name>
</gene>
<feature type="transmembrane region" description="Helical" evidence="4">
    <location>
        <begin position="308"/>
        <end position="341"/>
    </location>
</feature>
<evidence type="ECO:0000256" key="1">
    <source>
        <dbReference type="ARBA" id="ARBA00004141"/>
    </source>
</evidence>
<feature type="transmembrane region" description="Helical" evidence="4">
    <location>
        <begin position="40"/>
        <end position="67"/>
    </location>
</feature>
<accession>A0A2B7Y9R1</accession>
<evidence type="ECO:0000313" key="7">
    <source>
        <dbReference type="Proteomes" id="UP000224634"/>
    </source>
</evidence>
<dbReference type="OrthoDB" id="6499973at2759"/>
<name>A0A2B7Y9R1_POLH7</name>
<dbReference type="Gene3D" id="1.20.1250.20">
    <property type="entry name" value="MFS general substrate transporter like domains"/>
    <property type="match status" value="1"/>
</dbReference>
<feature type="transmembrane region" description="Helical" evidence="4">
    <location>
        <begin position="79"/>
        <end position="102"/>
    </location>
</feature>
<feature type="transmembrane region" description="Helical" evidence="4">
    <location>
        <begin position="198"/>
        <end position="220"/>
    </location>
</feature>
<dbReference type="GO" id="GO:0022857">
    <property type="term" value="F:transmembrane transporter activity"/>
    <property type="evidence" value="ECO:0007669"/>
    <property type="project" value="InterPro"/>
</dbReference>
<dbReference type="AlphaFoldDB" id="A0A2B7Y9R1"/>
<comment type="caution">
    <text evidence="6">The sequence shown here is derived from an EMBL/GenBank/DDBJ whole genome shotgun (WGS) entry which is preliminary data.</text>
</comment>
<reference evidence="6 7" key="1">
    <citation type="submission" date="2017-10" db="EMBL/GenBank/DDBJ databases">
        <title>Comparative genomics in systemic dimorphic fungi from Ajellomycetaceae.</title>
        <authorList>
            <person name="Munoz J.F."/>
            <person name="Mcewen J.G."/>
            <person name="Clay O.K."/>
            <person name="Cuomo C.A."/>
        </authorList>
    </citation>
    <scope>NUCLEOTIDE SEQUENCE [LARGE SCALE GENOMIC DNA]</scope>
    <source>
        <strain evidence="6 7">UAMH7299</strain>
    </source>
</reference>
<feature type="region of interest" description="Disordered" evidence="3">
    <location>
        <begin position="1"/>
        <end position="29"/>
    </location>
</feature>
<feature type="transmembrane region" description="Helical" evidence="4">
    <location>
        <begin position="392"/>
        <end position="414"/>
    </location>
</feature>
<comment type="subcellular location">
    <subcellularLocation>
        <location evidence="1">Membrane</location>
        <topology evidence="1">Multi-pass membrane protein</topology>
    </subcellularLocation>
</comment>
<feature type="transmembrane region" description="Helical" evidence="4">
    <location>
        <begin position="166"/>
        <end position="186"/>
    </location>
</feature>
<evidence type="ECO:0000259" key="5">
    <source>
        <dbReference type="PROSITE" id="PS50850"/>
    </source>
</evidence>
<dbReference type="InterPro" id="IPR011701">
    <property type="entry name" value="MFS"/>
</dbReference>
<protein>
    <recommendedName>
        <fullName evidence="5">Major facilitator superfamily (MFS) profile domain-containing protein</fullName>
    </recommendedName>
</protein>
<keyword evidence="4" id="KW-1133">Transmembrane helix</keyword>
<dbReference type="EMBL" id="PDNA01000038">
    <property type="protein sequence ID" value="PGH20804.1"/>
    <property type="molecule type" value="Genomic_DNA"/>
</dbReference>
<feature type="transmembrane region" description="Helical" evidence="4">
    <location>
        <begin position="241"/>
        <end position="265"/>
    </location>
</feature>
<keyword evidence="7" id="KW-1185">Reference proteome</keyword>
<organism evidence="6 7">
    <name type="scientific">Polytolypa hystricis (strain UAMH7299)</name>
    <dbReference type="NCBI Taxonomy" id="1447883"/>
    <lineage>
        <taxon>Eukaryota</taxon>
        <taxon>Fungi</taxon>
        <taxon>Dikarya</taxon>
        <taxon>Ascomycota</taxon>
        <taxon>Pezizomycotina</taxon>
        <taxon>Eurotiomycetes</taxon>
        <taxon>Eurotiomycetidae</taxon>
        <taxon>Onygenales</taxon>
        <taxon>Onygenales incertae sedis</taxon>
        <taxon>Polytolypa</taxon>
    </lineage>
</organism>
<dbReference type="PROSITE" id="PS50850">
    <property type="entry name" value="MFS"/>
    <property type="match status" value="1"/>
</dbReference>